<evidence type="ECO:0000313" key="2">
    <source>
        <dbReference type="Proteomes" id="UP000593565"/>
    </source>
</evidence>
<comment type="caution">
    <text evidence="1">The sequence shown here is derived from an EMBL/GenBank/DDBJ whole genome shotgun (WGS) entry which is preliminary data.</text>
</comment>
<reference evidence="1 2" key="1">
    <citation type="submission" date="2020-02" db="EMBL/GenBank/DDBJ databases">
        <title>A chromosome-scale genome assembly of the black bullhead catfish (Ameiurus melas).</title>
        <authorList>
            <person name="Wen M."/>
            <person name="Zham M."/>
            <person name="Cabau C."/>
            <person name="Klopp C."/>
            <person name="Donnadieu C."/>
            <person name="Roques C."/>
            <person name="Bouchez O."/>
            <person name="Lampietro C."/>
            <person name="Jouanno E."/>
            <person name="Herpin A."/>
            <person name="Louis A."/>
            <person name="Berthelot C."/>
            <person name="Parey E."/>
            <person name="Roest-Crollius H."/>
            <person name="Braasch I."/>
            <person name="Postlethwait J."/>
            <person name="Robinson-Rechavi M."/>
            <person name="Echchiki A."/>
            <person name="Begum T."/>
            <person name="Montfort J."/>
            <person name="Schartl M."/>
            <person name="Bobe J."/>
            <person name="Guiguen Y."/>
        </authorList>
    </citation>
    <scope>NUCLEOTIDE SEQUENCE [LARGE SCALE GENOMIC DNA]</scope>
    <source>
        <strain evidence="1">M_S1</strain>
        <tissue evidence="1">Blood</tissue>
    </source>
</reference>
<protein>
    <submittedName>
        <fullName evidence="1">Uncharacterized protein</fullName>
    </submittedName>
</protein>
<dbReference type="AlphaFoldDB" id="A0A7J6AFS2"/>
<keyword evidence="2" id="KW-1185">Reference proteome</keyword>
<dbReference type="EMBL" id="JAAGNN010000013">
    <property type="protein sequence ID" value="KAF4081656.1"/>
    <property type="molecule type" value="Genomic_DNA"/>
</dbReference>
<name>A0A7J6AFS2_AMEME</name>
<feature type="non-terminal residue" evidence="1">
    <location>
        <position position="1"/>
    </location>
</feature>
<sequence length="75" mass="8698">CPLSLSTSHRYQGYVGRKSRYHNTHSSALLTNTWMAFVNTEDINVAAMWSIWPRCLREQCRNKQKGCRVIAVNIK</sequence>
<proteinExistence type="predicted"/>
<accession>A0A7J6AFS2</accession>
<gene>
    <name evidence="1" type="ORF">AMELA_G00163670</name>
</gene>
<organism evidence="1 2">
    <name type="scientific">Ameiurus melas</name>
    <name type="common">Black bullhead</name>
    <name type="synonym">Silurus melas</name>
    <dbReference type="NCBI Taxonomy" id="219545"/>
    <lineage>
        <taxon>Eukaryota</taxon>
        <taxon>Metazoa</taxon>
        <taxon>Chordata</taxon>
        <taxon>Craniata</taxon>
        <taxon>Vertebrata</taxon>
        <taxon>Euteleostomi</taxon>
        <taxon>Actinopterygii</taxon>
        <taxon>Neopterygii</taxon>
        <taxon>Teleostei</taxon>
        <taxon>Ostariophysi</taxon>
        <taxon>Siluriformes</taxon>
        <taxon>Ictaluridae</taxon>
        <taxon>Ameiurus</taxon>
    </lineage>
</organism>
<dbReference type="Proteomes" id="UP000593565">
    <property type="component" value="Unassembled WGS sequence"/>
</dbReference>
<evidence type="ECO:0000313" key="1">
    <source>
        <dbReference type="EMBL" id="KAF4081656.1"/>
    </source>
</evidence>